<dbReference type="InterPro" id="IPR036138">
    <property type="entry name" value="PBP_dimer_sf"/>
</dbReference>
<feature type="domain" description="Penicillin-binding protein dimerisation" evidence="6">
    <location>
        <begin position="50"/>
        <end position="206"/>
    </location>
</feature>
<keyword evidence="4" id="KW-1133">Transmembrane helix</keyword>
<evidence type="ECO:0000256" key="1">
    <source>
        <dbReference type="ARBA" id="ARBA00004370"/>
    </source>
</evidence>
<sequence length="602" mass="66074">MHNKLYIVFGVLCILFVALIFRLMYIEYTSGEKYEKIVLSQQEYDSTIIPYKRGDIVDSKGTVLATSVDVYNVILDSKVLHANEEKISSTIAYLTQCFPEITADQVNQEITDNPDREYTVLAKHVSYEEKAAFEALMNGEDTKDQIAGIWFEKEYTRTYPYNSLASAMIGFANATTGVIGLENQYNDTLNGTNGRSYGYLNADSNLEQTVIEPENGYSLVATIDTNIQSIVESAILQANEEMKQETEGQATGSNNTAVLVMDPQNGDVLAMASYPNFDLNNPKDLSAYFTEEELAGMSDEDKMNQLNKLWQNYTISNTFEPGSTFKPFTEAMGLDSGSLRGDETYICDGSEWVSGHEIHCVNRSGHGTEDLRGALRDSCNDALMQMVRAIGPANFAKYSREYGFGQKTGIDLPGEASTASLIFSEEQLARTESNLAVSSFGQGFNVTMIQLASSFCSLINGGNIYQPHVVKKIVDGSGNTVQEISPVVTKETVSQEVSDTLRDYMYTVVSEGTGAKAAVEGYAIGGKTGTAEKVPRGSGNYVVSFIGFAPVDDPQVVVYVVVDEPHVADQSHCSQSSYIAKNIFSQILPYMNIERMDSVAAE</sequence>
<protein>
    <submittedName>
        <fullName evidence="7">Penicillin-binding protein 2</fullName>
    </submittedName>
</protein>
<dbReference type="Gene3D" id="3.40.710.10">
    <property type="entry name" value="DD-peptidase/beta-lactamase superfamily"/>
    <property type="match status" value="1"/>
</dbReference>
<reference evidence="7 8" key="1">
    <citation type="submission" date="2020-08" db="EMBL/GenBank/DDBJ databases">
        <title>Genome public.</title>
        <authorList>
            <person name="Liu C."/>
            <person name="Sun Q."/>
        </authorList>
    </citation>
    <scope>NUCLEOTIDE SEQUENCE [LARGE SCALE GENOMIC DNA]</scope>
    <source>
        <strain evidence="7 8">NSJ-9</strain>
    </source>
</reference>
<dbReference type="InterPro" id="IPR005311">
    <property type="entry name" value="PBP_dimer"/>
</dbReference>
<dbReference type="SUPFAM" id="SSF56519">
    <property type="entry name" value="Penicillin binding protein dimerisation domain"/>
    <property type="match status" value="1"/>
</dbReference>
<dbReference type="RefSeq" id="WP_178011081.1">
    <property type="nucleotide sequence ID" value="NZ_JACOPG010000004.1"/>
</dbReference>
<evidence type="ECO:0000256" key="2">
    <source>
        <dbReference type="ARBA" id="ARBA00007171"/>
    </source>
</evidence>
<evidence type="ECO:0000313" key="8">
    <source>
        <dbReference type="Proteomes" id="UP000643810"/>
    </source>
</evidence>
<feature type="domain" description="Penicillin-binding protein transpeptidase" evidence="5">
    <location>
        <begin position="257"/>
        <end position="585"/>
    </location>
</feature>
<name>A0ABR7GII0_9FIRM</name>
<feature type="transmembrane region" description="Helical" evidence="4">
    <location>
        <begin position="6"/>
        <end position="25"/>
    </location>
</feature>
<comment type="subcellular location">
    <subcellularLocation>
        <location evidence="1">Membrane</location>
    </subcellularLocation>
</comment>
<evidence type="ECO:0000259" key="6">
    <source>
        <dbReference type="Pfam" id="PF03717"/>
    </source>
</evidence>
<comment type="caution">
    <text evidence="7">The sequence shown here is derived from an EMBL/GenBank/DDBJ whole genome shotgun (WGS) entry which is preliminary data.</text>
</comment>
<keyword evidence="4" id="KW-0812">Transmembrane</keyword>
<accession>A0ABR7GII0</accession>
<dbReference type="InterPro" id="IPR001460">
    <property type="entry name" value="PCN-bd_Tpept"/>
</dbReference>
<evidence type="ECO:0000259" key="5">
    <source>
        <dbReference type="Pfam" id="PF00905"/>
    </source>
</evidence>
<dbReference type="Pfam" id="PF03717">
    <property type="entry name" value="PBP_dimer"/>
    <property type="match status" value="1"/>
</dbReference>
<dbReference type="PANTHER" id="PTHR30627:SF1">
    <property type="entry name" value="PEPTIDOGLYCAN D,D-TRANSPEPTIDASE FTSI"/>
    <property type="match status" value="1"/>
</dbReference>
<keyword evidence="8" id="KW-1185">Reference proteome</keyword>
<dbReference type="Proteomes" id="UP000643810">
    <property type="component" value="Unassembled WGS sequence"/>
</dbReference>
<dbReference type="Pfam" id="PF00905">
    <property type="entry name" value="Transpeptidase"/>
    <property type="match status" value="1"/>
</dbReference>
<dbReference type="PANTHER" id="PTHR30627">
    <property type="entry name" value="PEPTIDOGLYCAN D,D-TRANSPEPTIDASE"/>
    <property type="match status" value="1"/>
</dbReference>
<proteinExistence type="inferred from homology"/>
<organism evidence="7 8">
    <name type="scientific">Roseburia lenta</name>
    <dbReference type="NCBI Taxonomy" id="2763061"/>
    <lineage>
        <taxon>Bacteria</taxon>
        <taxon>Bacillati</taxon>
        <taxon>Bacillota</taxon>
        <taxon>Clostridia</taxon>
        <taxon>Lachnospirales</taxon>
        <taxon>Lachnospiraceae</taxon>
        <taxon>Roseburia</taxon>
    </lineage>
</organism>
<dbReference type="InterPro" id="IPR012338">
    <property type="entry name" value="Beta-lactam/transpept-like"/>
</dbReference>
<evidence type="ECO:0000256" key="3">
    <source>
        <dbReference type="ARBA" id="ARBA00023136"/>
    </source>
</evidence>
<dbReference type="InterPro" id="IPR050515">
    <property type="entry name" value="Beta-lactam/transpept"/>
</dbReference>
<dbReference type="EMBL" id="JACOPG010000004">
    <property type="protein sequence ID" value="MBC5687115.1"/>
    <property type="molecule type" value="Genomic_DNA"/>
</dbReference>
<gene>
    <name evidence="7" type="ORF">H8R94_10960</name>
</gene>
<keyword evidence="3 4" id="KW-0472">Membrane</keyword>
<dbReference type="SUPFAM" id="SSF56601">
    <property type="entry name" value="beta-lactamase/transpeptidase-like"/>
    <property type="match status" value="1"/>
</dbReference>
<evidence type="ECO:0000256" key="4">
    <source>
        <dbReference type="SAM" id="Phobius"/>
    </source>
</evidence>
<evidence type="ECO:0000313" key="7">
    <source>
        <dbReference type="EMBL" id="MBC5687115.1"/>
    </source>
</evidence>
<comment type="similarity">
    <text evidence="2">Belongs to the transpeptidase family.</text>
</comment>
<dbReference type="Gene3D" id="3.90.1310.10">
    <property type="entry name" value="Penicillin-binding protein 2a (Domain 2)"/>
    <property type="match status" value="1"/>
</dbReference>